<dbReference type="SUPFAM" id="SSF55811">
    <property type="entry name" value="Nudix"/>
    <property type="match status" value="1"/>
</dbReference>
<feature type="compositionally biased region" description="Low complexity" evidence="2">
    <location>
        <begin position="341"/>
        <end position="355"/>
    </location>
</feature>
<gene>
    <name evidence="4" type="ORF">PAPYR_6204</name>
</gene>
<dbReference type="Gene3D" id="3.90.79.10">
    <property type="entry name" value="Nucleoside Triphosphate Pyrophosphohydrolase"/>
    <property type="match status" value="1"/>
</dbReference>
<dbReference type="Proteomes" id="UP001141327">
    <property type="component" value="Unassembled WGS sequence"/>
</dbReference>
<feature type="region of interest" description="Disordered" evidence="2">
    <location>
        <begin position="339"/>
        <end position="369"/>
    </location>
</feature>
<dbReference type="PROSITE" id="PS00893">
    <property type="entry name" value="NUDIX_BOX"/>
    <property type="match status" value="1"/>
</dbReference>
<dbReference type="EMBL" id="JAPMOS010000034">
    <property type="protein sequence ID" value="KAJ4458094.1"/>
    <property type="molecule type" value="Genomic_DNA"/>
</dbReference>
<feature type="region of interest" description="Disordered" evidence="2">
    <location>
        <begin position="1"/>
        <end position="20"/>
    </location>
</feature>
<keyword evidence="1" id="KW-0378">Hydrolase</keyword>
<comment type="caution">
    <text evidence="4">The sequence shown here is derived from an EMBL/GenBank/DDBJ whole genome shotgun (WGS) entry which is preliminary data.</text>
</comment>
<feature type="domain" description="Nudix hydrolase" evidence="3">
    <location>
        <begin position="176"/>
        <end position="326"/>
    </location>
</feature>
<dbReference type="CDD" id="cd02883">
    <property type="entry name" value="NUDIX_Hydrolase"/>
    <property type="match status" value="1"/>
</dbReference>
<dbReference type="InterPro" id="IPR000086">
    <property type="entry name" value="NUDIX_hydrolase_dom"/>
</dbReference>
<evidence type="ECO:0000256" key="2">
    <source>
        <dbReference type="SAM" id="MobiDB-lite"/>
    </source>
</evidence>
<name>A0ABQ8UFN4_9EUKA</name>
<protein>
    <recommendedName>
        <fullName evidence="3">Nudix hydrolase domain-containing protein</fullName>
    </recommendedName>
</protein>
<sequence length="369" mass="41613">MNNNKNFRPRNPKPRGPFQSETPFLVVDCFPDATLIGDQRISQTIPDSRRDLNVKEIMRAAGFNLSKQQEVHRGQTFFSHSRTGGADIPYVLGGCGLVHYVIDGTSAKVLLTRNYNTREGSNLVYPLSLVFSGKQDPSALQWEMMQWDRLARDERVLLDSILREPRERAQEAWNQLYFRAASCPLPDQVAFARLQQALRESIVPLLPPIAAHTYAQRNRWHPQKGGKKEPGEDDFRCASRESEEECGLRVATAPGDPADFLVNGLEQHHWRFFFCEHTECAAPGRSRTAEECESRWFEAIHQGEITEEFDEAVKQEDPQLAAWIVEHLLAQHPELRPAMPSTTATATSTTATTSSEADELARRMGAAAI</sequence>
<dbReference type="InterPro" id="IPR015797">
    <property type="entry name" value="NUDIX_hydrolase-like_dom_sf"/>
</dbReference>
<evidence type="ECO:0000313" key="5">
    <source>
        <dbReference type="Proteomes" id="UP001141327"/>
    </source>
</evidence>
<reference evidence="4" key="1">
    <citation type="journal article" date="2022" name="bioRxiv">
        <title>Genomics of Preaxostyla Flagellates Illuminates Evolutionary Transitions and the Path Towards Mitochondrial Loss.</title>
        <authorList>
            <person name="Novak L.V.F."/>
            <person name="Treitli S.C."/>
            <person name="Pyrih J."/>
            <person name="Halakuc P."/>
            <person name="Pipaliya S.V."/>
            <person name="Vacek V."/>
            <person name="Brzon O."/>
            <person name="Soukal P."/>
            <person name="Eme L."/>
            <person name="Dacks J.B."/>
            <person name="Karnkowska A."/>
            <person name="Elias M."/>
            <person name="Hampl V."/>
        </authorList>
    </citation>
    <scope>NUCLEOTIDE SEQUENCE</scope>
    <source>
        <strain evidence="4">RCP-MX</strain>
    </source>
</reference>
<dbReference type="PROSITE" id="PS51462">
    <property type="entry name" value="NUDIX"/>
    <property type="match status" value="1"/>
</dbReference>
<dbReference type="InterPro" id="IPR020084">
    <property type="entry name" value="NUDIX_hydrolase_CS"/>
</dbReference>
<accession>A0ABQ8UFN4</accession>
<keyword evidence="5" id="KW-1185">Reference proteome</keyword>
<organism evidence="4 5">
    <name type="scientific">Paratrimastix pyriformis</name>
    <dbReference type="NCBI Taxonomy" id="342808"/>
    <lineage>
        <taxon>Eukaryota</taxon>
        <taxon>Metamonada</taxon>
        <taxon>Preaxostyla</taxon>
        <taxon>Paratrimastigidae</taxon>
        <taxon>Paratrimastix</taxon>
    </lineage>
</organism>
<proteinExistence type="predicted"/>
<evidence type="ECO:0000259" key="3">
    <source>
        <dbReference type="PROSITE" id="PS51462"/>
    </source>
</evidence>
<evidence type="ECO:0000256" key="1">
    <source>
        <dbReference type="ARBA" id="ARBA00022801"/>
    </source>
</evidence>
<evidence type="ECO:0000313" key="4">
    <source>
        <dbReference type="EMBL" id="KAJ4458094.1"/>
    </source>
</evidence>